<evidence type="ECO:0000259" key="7">
    <source>
        <dbReference type="Pfam" id="PF02777"/>
    </source>
</evidence>
<dbReference type="GO" id="GO:0046872">
    <property type="term" value="F:metal ion binding"/>
    <property type="evidence" value="ECO:0007669"/>
    <property type="project" value="UniProtKB-KW"/>
</dbReference>
<dbReference type="InterPro" id="IPR001189">
    <property type="entry name" value="Mn/Fe_SOD"/>
</dbReference>
<dbReference type="FunFam" id="1.10.287.990:FF:000001">
    <property type="entry name" value="Superoxide dismutase"/>
    <property type="match status" value="1"/>
</dbReference>
<dbReference type="InterPro" id="IPR036314">
    <property type="entry name" value="SOD_C_sf"/>
</dbReference>
<gene>
    <name evidence="8" type="ordered locus">Npun_F1605</name>
</gene>
<evidence type="ECO:0000256" key="2">
    <source>
        <dbReference type="ARBA" id="ARBA00011738"/>
    </source>
</evidence>
<dbReference type="SUPFAM" id="SSF46609">
    <property type="entry name" value="Fe,Mn superoxide dismutase (SOD), N-terminal domain"/>
    <property type="match status" value="1"/>
</dbReference>
<dbReference type="GO" id="GO:0004784">
    <property type="term" value="F:superoxide dismutase activity"/>
    <property type="evidence" value="ECO:0007669"/>
    <property type="project" value="UniProtKB-EC"/>
</dbReference>
<dbReference type="Pfam" id="PF02777">
    <property type="entry name" value="Sod_Fe_C"/>
    <property type="match status" value="1"/>
</dbReference>
<keyword evidence="4" id="KW-0479">Metal-binding</keyword>
<proteinExistence type="inferred from homology"/>
<dbReference type="PROSITE" id="PS00088">
    <property type="entry name" value="SOD_MN"/>
    <property type="match status" value="1"/>
</dbReference>
<name>B2J0S3_NOSP7</name>
<dbReference type="Gene3D" id="3.55.40.20">
    <property type="entry name" value="Iron/manganese superoxide dismutase, C-terminal domain"/>
    <property type="match status" value="1"/>
</dbReference>
<dbReference type="PRINTS" id="PR01703">
    <property type="entry name" value="MNSODISMTASE"/>
</dbReference>
<organism evidence="8 9">
    <name type="scientific">Nostoc punctiforme (strain ATCC 29133 / PCC 73102)</name>
    <dbReference type="NCBI Taxonomy" id="63737"/>
    <lineage>
        <taxon>Bacteria</taxon>
        <taxon>Bacillati</taxon>
        <taxon>Cyanobacteriota</taxon>
        <taxon>Cyanophyceae</taxon>
        <taxon>Nostocales</taxon>
        <taxon>Nostocaceae</taxon>
        <taxon>Nostoc</taxon>
    </lineage>
</organism>
<evidence type="ECO:0000256" key="1">
    <source>
        <dbReference type="ARBA" id="ARBA00008714"/>
    </source>
</evidence>
<dbReference type="Pfam" id="PF00081">
    <property type="entry name" value="Sod_Fe_N"/>
    <property type="match status" value="1"/>
</dbReference>
<dbReference type="SUPFAM" id="SSF54719">
    <property type="entry name" value="Fe,Mn superoxide dismutase (SOD), C-terminal domain"/>
    <property type="match status" value="1"/>
</dbReference>
<reference evidence="9" key="1">
    <citation type="submission" date="2008-04" db="EMBL/GenBank/DDBJ databases">
        <title>Complete sequence of chromosome of Nostoc punctiforme ATCC 29133.</title>
        <authorList>
            <consortium name="US DOE Joint Genome Institute"/>
            <person name="Copeland A."/>
            <person name="Lucas S."/>
            <person name="Lapidus A."/>
            <person name="Glavina del Rio T."/>
            <person name="Dalin E."/>
            <person name="Tice H."/>
            <person name="Pitluck S."/>
            <person name="Chain P."/>
            <person name="Malfatti S."/>
            <person name="Shin M."/>
            <person name="Vergez L."/>
            <person name="Schmutz J."/>
            <person name="Larimer F."/>
            <person name="Land M."/>
            <person name="Hauser L."/>
            <person name="Kyrpides N."/>
            <person name="Kim E."/>
            <person name="Meeks J.C."/>
            <person name="Elhai J."/>
            <person name="Campbell E.L."/>
            <person name="Thiel T."/>
            <person name="Longmire J."/>
            <person name="Potts M."/>
            <person name="Atlas R."/>
        </authorList>
    </citation>
    <scope>NUCLEOTIDE SEQUENCE [LARGE SCALE GENOMIC DNA]</scope>
    <source>
        <strain evidence="9">ATCC 29133 / PCC 73102</strain>
    </source>
</reference>
<protein>
    <recommendedName>
        <fullName evidence="3">superoxide dismutase</fullName>
        <ecNumber evidence="3">1.15.1.1</ecNumber>
    </recommendedName>
</protein>
<dbReference type="OrthoDB" id="9803125at2"/>
<dbReference type="EC" id="1.15.1.1" evidence="3"/>
<comment type="subunit">
    <text evidence="2">Homodimer.</text>
</comment>
<reference evidence="8 9" key="2">
    <citation type="journal article" date="2013" name="Plant Physiol.">
        <title>A Nostoc punctiforme Sugar Transporter Necessary to Establish a Cyanobacterium-Plant Symbiosis.</title>
        <authorList>
            <person name="Ekman M."/>
            <person name="Picossi S."/>
            <person name="Campbell E.L."/>
            <person name="Meeks J.C."/>
            <person name="Flores E."/>
        </authorList>
    </citation>
    <scope>NUCLEOTIDE SEQUENCE [LARGE SCALE GENOMIC DNA]</scope>
    <source>
        <strain evidence="9">ATCC 29133 / PCC 73102</strain>
    </source>
</reference>
<keyword evidence="9" id="KW-1185">Reference proteome</keyword>
<dbReference type="GO" id="GO:0005737">
    <property type="term" value="C:cytoplasm"/>
    <property type="evidence" value="ECO:0007669"/>
    <property type="project" value="TreeGrafter"/>
</dbReference>
<dbReference type="STRING" id="63737.Npun_F1605"/>
<feature type="domain" description="Manganese/iron superoxide dismutase N-terminal" evidence="6">
    <location>
        <begin position="62"/>
        <end position="148"/>
    </location>
</feature>
<keyword evidence="5 8" id="KW-0560">Oxidoreductase</keyword>
<dbReference type="eggNOG" id="COG0605">
    <property type="taxonomic scope" value="Bacteria"/>
</dbReference>
<evidence type="ECO:0000256" key="3">
    <source>
        <dbReference type="ARBA" id="ARBA00012682"/>
    </source>
</evidence>
<evidence type="ECO:0000256" key="4">
    <source>
        <dbReference type="ARBA" id="ARBA00022723"/>
    </source>
</evidence>
<dbReference type="KEGG" id="npu:Npun_F1605"/>
<dbReference type="PhylomeDB" id="B2J0S3"/>
<evidence type="ECO:0000259" key="6">
    <source>
        <dbReference type="Pfam" id="PF00081"/>
    </source>
</evidence>
<feature type="domain" description="Manganese/iron superoxide dismutase C-terminal" evidence="7">
    <location>
        <begin position="155"/>
        <end position="256"/>
    </location>
</feature>
<dbReference type="AlphaFoldDB" id="B2J0S3"/>
<evidence type="ECO:0000256" key="5">
    <source>
        <dbReference type="ARBA" id="ARBA00023002"/>
    </source>
</evidence>
<evidence type="ECO:0000313" key="9">
    <source>
        <dbReference type="Proteomes" id="UP000001191"/>
    </source>
</evidence>
<dbReference type="InterPro" id="IPR019833">
    <property type="entry name" value="Mn/Fe_SOD_BS"/>
</dbReference>
<dbReference type="Gene3D" id="1.10.287.990">
    <property type="entry name" value="Fe,Mn superoxide dismutase (SOD) domain"/>
    <property type="match status" value="1"/>
</dbReference>
<dbReference type="PANTHER" id="PTHR43595:SF2">
    <property type="entry name" value="SMALL RIBOSOMAL SUBUNIT PROTEIN MS42"/>
    <property type="match status" value="1"/>
</dbReference>
<dbReference type="InterPro" id="IPR019832">
    <property type="entry name" value="Mn/Fe_SOD_C"/>
</dbReference>
<accession>B2J0S3</accession>
<dbReference type="InterPro" id="IPR036324">
    <property type="entry name" value="Mn/Fe_SOD_N_sf"/>
</dbReference>
<dbReference type="HOGENOM" id="CLU_031625_0_1_3"/>
<dbReference type="EnsemblBacteria" id="ACC80290">
    <property type="protein sequence ID" value="ACC80290"/>
    <property type="gene ID" value="Npun_F1605"/>
</dbReference>
<comment type="similarity">
    <text evidence="1">Belongs to the iron/manganese superoxide dismutase family.</text>
</comment>
<dbReference type="PANTHER" id="PTHR43595">
    <property type="entry name" value="37S RIBOSOMAL PROTEIN S26, MITOCHONDRIAL"/>
    <property type="match status" value="1"/>
</dbReference>
<dbReference type="InterPro" id="IPR019831">
    <property type="entry name" value="Mn/Fe_SOD_N"/>
</dbReference>
<dbReference type="Proteomes" id="UP000001191">
    <property type="component" value="Chromosome"/>
</dbReference>
<dbReference type="FunFam" id="3.55.40.20:FF:000001">
    <property type="entry name" value="Superoxide dismutase"/>
    <property type="match status" value="1"/>
</dbReference>
<sequence>MIRFWRKKIVFFFTTIVLAILLISHQPVLIAEAQSSTPTPTPASSFPPVAYPNRALSAFPAQLPPLPYGYGALGKAIDAETMKLHHDVHHASYVKNLNDALKQYPDLQKRSVEALLVDLKSVPEDIRTKVRNNGGGHLNHTIFWQLMSPDSGGQPTGAIAQEINQTFGSFDAFKKQFNAAGAARFGSGWVWLVRNPQNQLQIVTTANQDNPIMDGFYPIMGNDLWEHAYYLKYRNRRAEYLNNWWNVVNWPQINRRSQLSSQQPR</sequence>
<dbReference type="EMBL" id="CP001037">
    <property type="protein sequence ID" value="ACC80290.1"/>
    <property type="molecule type" value="Genomic_DNA"/>
</dbReference>
<dbReference type="RefSeq" id="WP_012408308.1">
    <property type="nucleotide sequence ID" value="NC_010628.1"/>
</dbReference>
<evidence type="ECO:0000313" key="8">
    <source>
        <dbReference type="EMBL" id="ACC80290.1"/>
    </source>
</evidence>